<dbReference type="Pfam" id="PF08312">
    <property type="entry name" value="cwf21"/>
    <property type="match status" value="1"/>
</dbReference>
<dbReference type="Gene3D" id="1.25.40.90">
    <property type="match status" value="1"/>
</dbReference>
<evidence type="ECO:0000259" key="4">
    <source>
        <dbReference type="PROSITE" id="PS50102"/>
    </source>
</evidence>
<accession>A0A1W0X480</accession>
<reference evidence="8" key="1">
    <citation type="submission" date="2017-01" db="EMBL/GenBank/DDBJ databases">
        <title>Comparative genomics of anhydrobiosis in the tardigrade Hypsibius dujardini.</title>
        <authorList>
            <person name="Yoshida Y."/>
            <person name="Koutsovoulos G."/>
            <person name="Laetsch D."/>
            <person name="Stevens L."/>
            <person name="Kumar S."/>
            <person name="Horikawa D."/>
            <person name="Ishino K."/>
            <person name="Komine S."/>
            <person name="Tomita M."/>
            <person name="Blaxter M."/>
            <person name="Arakawa K."/>
        </authorList>
    </citation>
    <scope>NUCLEOTIDE SEQUENCE [LARGE SCALE GENOMIC DNA]</scope>
    <source>
        <strain evidence="8">Z151</strain>
    </source>
</reference>
<feature type="compositionally biased region" description="Low complexity" evidence="3">
    <location>
        <begin position="793"/>
        <end position="816"/>
    </location>
</feature>
<dbReference type="InterPro" id="IPR013170">
    <property type="entry name" value="mRNA_splic_Cwf21_dom"/>
</dbReference>
<dbReference type="SMART" id="SM01115">
    <property type="entry name" value="cwf21"/>
    <property type="match status" value="1"/>
</dbReference>
<feature type="region of interest" description="Disordered" evidence="3">
    <location>
        <begin position="703"/>
        <end position="750"/>
    </location>
</feature>
<feature type="compositionally biased region" description="Low complexity" evidence="3">
    <location>
        <begin position="863"/>
        <end position="874"/>
    </location>
</feature>
<feature type="domain" description="CID" evidence="6">
    <location>
        <begin position="484"/>
        <end position="630"/>
    </location>
</feature>
<dbReference type="Pfam" id="PF01805">
    <property type="entry name" value="Surp"/>
    <property type="match status" value="1"/>
</dbReference>
<dbReference type="GO" id="GO:0006396">
    <property type="term" value="P:RNA processing"/>
    <property type="evidence" value="ECO:0007669"/>
    <property type="project" value="InterPro"/>
</dbReference>
<feature type="compositionally biased region" description="Basic and acidic residues" evidence="3">
    <location>
        <begin position="447"/>
        <end position="462"/>
    </location>
</feature>
<dbReference type="SUPFAM" id="SSF48464">
    <property type="entry name" value="ENTH/VHS domain"/>
    <property type="match status" value="1"/>
</dbReference>
<evidence type="ECO:0000313" key="7">
    <source>
        <dbReference type="EMBL" id="OQV22289.1"/>
    </source>
</evidence>
<proteinExistence type="predicted"/>
<comment type="caution">
    <text evidence="7">The sequence shown here is derived from an EMBL/GenBank/DDBJ whole genome shotgun (WGS) entry which is preliminary data.</text>
</comment>
<dbReference type="EMBL" id="MTYJ01000018">
    <property type="protein sequence ID" value="OQV22289.1"/>
    <property type="molecule type" value="Genomic_DNA"/>
</dbReference>
<name>A0A1W0X480_HYPEX</name>
<dbReference type="PANTHER" id="PTHR23140">
    <property type="entry name" value="RNA PROCESSING PROTEIN LD23810P"/>
    <property type="match status" value="1"/>
</dbReference>
<evidence type="ECO:0000256" key="3">
    <source>
        <dbReference type="SAM" id="MobiDB-lite"/>
    </source>
</evidence>
<dbReference type="SUPFAM" id="SSF54928">
    <property type="entry name" value="RNA-binding domain, RBD"/>
    <property type="match status" value="1"/>
</dbReference>
<keyword evidence="1 2" id="KW-0694">RNA-binding</keyword>
<organism evidence="7 8">
    <name type="scientific">Hypsibius exemplaris</name>
    <name type="common">Freshwater tardigrade</name>
    <dbReference type="NCBI Taxonomy" id="2072580"/>
    <lineage>
        <taxon>Eukaryota</taxon>
        <taxon>Metazoa</taxon>
        <taxon>Ecdysozoa</taxon>
        <taxon>Tardigrada</taxon>
        <taxon>Eutardigrada</taxon>
        <taxon>Parachela</taxon>
        <taxon>Hypsibioidea</taxon>
        <taxon>Hypsibiidae</taxon>
        <taxon>Hypsibius</taxon>
    </lineage>
</organism>
<feature type="region of interest" description="Disordered" evidence="3">
    <location>
        <begin position="650"/>
        <end position="687"/>
    </location>
</feature>
<evidence type="ECO:0000313" key="8">
    <source>
        <dbReference type="Proteomes" id="UP000192578"/>
    </source>
</evidence>
<dbReference type="AlphaFoldDB" id="A0A1W0X480"/>
<dbReference type="Proteomes" id="UP000192578">
    <property type="component" value="Unassembled WGS sequence"/>
</dbReference>
<feature type="region of interest" description="Disordered" evidence="3">
    <location>
        <begin position="764"/>
        <end position="888"/>
    </location>
</feature>
<dbReference type="SUPFAM" id="SSF109905">
    <property type="entry name" value="Surp module (SWAP domain)"/>
    <property type="match status" value="1"/>
</dbReference>
<evidence type="ECO:0000259" key="6">
    <source>
        <dbReference type="PROSITE" id="PS51391"/>
    </source>
</evidence>
<dbReference type="Gene3D" id="1.10.10.790">
    <property type="entry name" value="Surp module"/>
    <property type="match status" value="1"/>
</dbReference>
<feature type="domain" description="SURP motif" evidence="5">
    <location>
        <begin position="358"/>
        <end position="401"/>
    </location>
</feature>
<dbReference type="Pfam" id="PF04818">
    <property type="entry name" value="CID"/>
    <property type="match status" value="1"/>
</dbReference>
<feature type="compositionally biased region" description="Basic and acidic residues" evidence="3">
    <location>
        <begin position="764"/>
        <end position="779"/>
    </location>
</feature>
<dbReference type="InterPro" id="IPR035979">
    <property type="entry name" value="RBD_domain_sf"/>
</dbReference>
<dbReference type="Gene3D" id="3.30.70.330">
    <property type="match status" value="1"/>
</dbReference>
<feature type="compositionally biased region" description="Basic and acidic residues" evidence="3">
    <location>
        <begin position="9"/>
        <end position="23"/>
    </location>
</feature>
<evidence type="ECO:0000256" key="2">
    <source>
        <dbReference type="PROSITE-ProRule" id="PRU00176"/>
    </source>
</evidence>
<dbReference type="InterPro" id="IPR006569">
    <property type="entry name" value="CID_dom"/>
</dbReference>
<dbReference type="InterPro" id="IPR051485">
    <property type="entry name" value="SR-CTD_assoc_factor"/>
</dbReference>
<dbReference type="SMART" id="SM00648">
    <property type="entry name" value="SWAP"/>
    <property type="match status" value="1"/>
</dbReference>
<dbReference type="InterPro" id="IPR035967">
    <property type="entry name" value="SWAP/Surp_sf"/>
</dbReference>
<dbReference type="Pfam" id="PF00076">
    <property type="entry name" value="RRM_1"/>
    <property type="match status" value="1"/>
</dbReference>
<dbReference type="InterPro" id="IPR000061">
    <property type="entry name" value="Surp"/>
</dbReference>
<evidence type="ECO:0000256" key="1">
    <source>
        <dbReference type="ARBA" id="ARBA00022884"/>
    </source>
</evidence>
<gene>
    <name evidence="7" type="ORF">BV898_03789</name>
</gene>
<feature type="region of interest" description="Disordered" evidence="3">
    <location>
        <begin position="433"/>
        <end position="490"/>
    </location>
</feature>
<dbReference type="GO" id="GO:0003723">
    <property type="term" value="F:RNA binding"/>
    <property type="evidence" value="ECO:0007669"/>
    <property type="project" value="UniProtKB-UniRule"/>
</dbReference>
<feature type="region of interest" description="Disordered" evidence="3">
    <location>
        <begin position="51"/>
        <end position="127"/>
    </location>
</feature>
<sequence length="888" mass="99478">MSAQKRPLSKREIEEVKKKDDLKRSAEVFSDFIQAFEEDTEPTKKFTTFVRGGVVQPGKGETPLDASSADNLYIHKPKHSSHSSSSQSTSHSHSKDHRSSKSSESHPPPSSSSSSSKPVLVKKPTDKKKSNLEIFKEELRQIQEEREERKRLKDQISKIETKLGTSVTLPRSSSVFLDDDNRVFDGTYDLSGDASSTNLYMGNIAPGVTEDQICQAFGKYGPIASVKIMYPRGEEKSESRGGRNSLCGFVAFMCRMDAERALYNLRGKEVFGCEMRLGWGKVVAIPTFPIYVPPRLAEALEPPPFSGLPFNAQPDSDEDWDRLPKDDEPPLDFAATVDILSRSTVRVVQPSERAILSTIHRVIEFIVREGPMFEAMLMQREKGNPQYRFLFDNRSNEHVYFRWKLFSILQGETPTQWRTKEFRMFAGGPMWKPPPVNPYSSGMPEELVEKGDETAYVREPRSRRGGGSSRDRKDHPVSSGKAGLSESDRTKLTQMLNDLTPSRDSVADTMVFCIDHADVADDIMATIVTSLQSEEDSPLKKVAKIYLISDILHNCSGVHVQNAWYYRNGFEQKFPFIFTQLRQSYRSIEGRLKAEQYKQRVMNCFRAWEDWALYPPKYLIKLQNIFLGLEAGEAPEENLFDGKPLVEPQSAAATATAASTTADADVDGVPMEDDLDGEPMDESEPAVDVKEAPVAFAPSRWESVDPEQVKAQAITTSKWDQVEPQLSGGNGNGPGETENTQQEAKKLDDHVREKLREIEMRVMKYQDDVETGKRSRHAGETLTEQVAKYRKQLLGSSPSSRSALAPPAAAPSLSSASKERSSRESREKRSAKRSRSRSPSTRSKAAPPSVSRSSTSQLDSRKPSASSSSSTSSAQRRRSRSRSRDRRH</sequence>
<evidence type="ECO:0000259" key="5">
    <source>
        <dbReference type="PROSITE" id="PS50128"/>
    </source>
</evidence>
<protein>
    <submittedName>
        <fullName evidence="7">U2 snRNP-associated SURP motif-containing protein</fullName>
    </submittedName>
</protein>
<feature type="region of interest" description="Disordered" evidence="3">
    <location>
        <begin position="1"/>
        <end position="23"/>
    </location>
</feature>
<dbReference type="InterPro" id="IPR000504">
    <property type="entry name" value="RRM_dom"/>
</dbReference>
<dbReference type="PROSITE" id="PS50128">
    <property type="entry name" value="SURP"/>
    <property type="match status" value="1"/>
</dbReference>
<dbReference type="SMART" id="SM00360">
    <property type="entry name" value="RRM"/>
    <property type="match status" value="1"/>
</dbReference>
<feature type="compositionally biased region" description="Low complexity" evidence="3">
    <location>
        <begin position="837"/>
        <end position="849"/>
    </location>
</feature>
<feature type="domain" description="RRM" evidence="4">
    <location>
        <begin position="197"/>
        <end position="282"/>
    </location>
</feature>
<dbReference type="PROSITE" id="PS51391">
    <property type="entry name" value="CID"/>
    <property type="match status" value="1"/>
</dbReference>
<feature type="compositionally biased region" description="Basic residues" evidence="3">
    <location>
        <begin position="875"/>
        <end position="888"/>
    </location>
</feature>
<dbReference type="SMART" id="SM00582">
    <property type="entry name" value="RPR"/>
    <property type="match status" value="1"/>
</dbReference>
<dbReference type="CDD" id="cd21370">
    <property type="entry name" value="cwf21_SR140"/>
    <property type="match status" value="1"/>
</dbReference>
<feature type="compositionally biased region" description="Basic and acidic residues" evidence="3">
    <location>
        <begin position="817"/>
        <end position="828"/>
    </location>
</feature>
<feature type="compositionally biased region" description="Acidic residues" evidence="3">
    <location>
        <begin position="664"/>
        <end position="685"/>
    </location>
</feature>
<feature type="compositionally biased region" description="Low complexity" evidence="3">
    <location>
        <begin position="82"/>
        <end position="91"/>
    </location>
</feature>
<dbReference type="GO" id="GO:0005634">
    <property type="term" value="C:nucleus"/>
    <property type="evidence" value="ECO:0007669"/>
    <property type="project" value="TreeGrafter"/>
</dbReference>
<dbReference type="InterPro" id="IPR012677">
    <property type="entry name" value="Nucleotide-bd_a/b_plait_sf"/>
</dbReference>
<dbReference type="InterPro" id="IPR008942">
    <property type="entry name" value="ENTH_VHS"/>
</dbReference>
<keyword evidence="8" id="KW-1185">Reference proteome</keyword>
<dbReference type="PROSITE" id="PS50102">
    <property type="entry name" value="RRM"/>
    <property type="match status" value="1"/>
</dbReference>
<dbReference type="PANTHER" id="PTHR23140:SF0">
    <property type="entry name" value="U2 SNRNP-ASSOCIATED SURP MOTIF-CONTAINING PROTEIN"/>
    <property type="match status" value="1"/>
</dbReference>
<feature type="compositionally biased region" description="Low complexity" evidence="3">
    <location>
        <begin position="650"/>
        <end position="663"/>
    </location>
</feature>
<dbReference type="Gene3D" id="6.10.140.420">
    <property type="match status" value="1"/>
</dbReference>
<dbReference type="InterPro" id="IPR047488">
    <property type="entry name" value="SR140_cwf21"/>
</dbReference>
<dbReference type="OrthoDB" id="377209at2759"/>